<accession>A0AAE4Z6Y6</accession>
<dbReference type="SUPFAM" id="SSF49764">
    <property type="entry name" value="HSP20-like chaperones"/>
    <property type="match status" value="1"/>
</dbReference>
<dbReference type="PANTHER" id="PTHR11527">
    <property type="entry name" value="HEAT-SHOCK PROTEIN 20 FAMILY MEMBER"/>
    <property type="match status" value="1"/>
</dbReference>
<protein>
    <submittedName>
        <fullName evidence="4">Hsp20/alpha crystallin family protein</fullName>
    </submittedName>
</protein>
<dbReference type="AlphaFoldDB" id="A0AAE4Z6Y6"/>
<dbReference type="InterPro" id="IPR008978">
    <property type="entry name" value="HSP20-like_chaperone"/>
</dbReference>
<evidence type="ECO:0000259" key="3">
    <source>
        <dbReference type="PROSITE" id="PS01031"/>
    </source>
</evidence>
<comment type="caution">
    <text evidence="4">The sequence shown here is derived from an EMBL/GenBank/DDBJ whole genome shotgun (WGS) entry which is preliminary data.</text>
</comment>
<dbReference type="Gene3D" id="2.60.40.790">
    <property type="match status" value="1"/>
</dbReference>
<dbReference type="CDD" id="cd06464">
    <property type="entry name" value="ACD_sHsps-like"/>
    <property type="match status" value="1"/>
</dbReference>
<sequence length="152" mass="17411">MTNRWLVRRSYPFGQLRSELDRTFGDLYGWSRAPVGRAGARRGTYPAVNVWEEDDVLRAEAEVPGLKMEQLEILVQGDELTLKGEREMENREEVTYHRRERGFGSFSSVVRLPVEIDVDNVEARLEDGVLTVTLPKAPSARPRKIEVKTSNH</sequence>
<dbReference type="InterPro" id="IPR031107">
    <property type="entry name" value="Small_HSP"/>
</dbReference>
<feature type="domain" description="SHSP" evidence="3">
    <location>
        <begin position="39"/>
        <end position="150"/>
    </location>
</feature>
<evidence type="ECO:0000313" key="5">
    <source>
        <dbReference type="Proteomes" id="UP000702544"/>
    </source>
</evidence>
<reference evidence="4 5" key="1">
    <citation type="submission" date="2020-01" db="EMBL/GenBank/DDBJ databases">
        <title>Genomes assembled from Gulf of Kutch pelagic sediment metagenomes.</title>
        <authorList>
            <person name="Chandrashekar M."/>
            <person name="Mahajan M.S."/>
            <person name="Dave K.J."/>
            <person name="Vatsa P."/>
            <person name="Nathani N.M."/>
        </authorList>
    </citation>
    <scope>NUCLEOTIDE SEQUENCE [LARGE SCALE GENOMIC DNA]</scope>
    <source>
        <strain evidence="4">KS3-K002</strain>
    </source>
</reference>
<evidence type="ECO:0000256" key="1">
    <source>
        <dbReference type="PROSITE-ProRule" id="PRU00285"/>
    </source>
</evidence>
<proteinExistence type="inferred from homology"/>
<dbReference type="EMBL" id="JAACAK010000049">
    <property type="protein sequence ID" value="NIR74900.1"/>
    <property type="molecule type" value="Genomic_DNA"/>
</dbReference>
<evidence type="ECO:0000256" key="2">
    <source>
        <dbReference type="RuleBase" id="RU003616"/>
    </source>
</evidence>
<dbReference type="Proteomes" id="UP000702544">
    <property type="component" value="Unassembled WGS sequence"/>
</dbReference>
<dbReference type="Pfam" id="PF00011">
    <property type="entry name" value="HSP20"/>
    <property type="match status" value="1"/>
</dbReference>
<organism evidence="4 5">
    <name type="scientific">Candidatus Kutchimonas denitrificans</name>
    <dbReference type="NCBI Taxonomy" id="3056748"/>
    <lineage>
        <taxon>Bacteria</taxon>
        <taxon>Pseudomonadati</taxon>
        <taxon>Gemmatimonadota</taxon>
        <taxon>Gemmatimonadia</taxon>
        <taxon>Candidatus Palauibacterales</taxon>
        <taxon>Candidatus Palauibacteraceae</taxon>
        <taxon>Candidatus Kutchimonas</taxon>
    </lineage>
</organism>
<comment type="similarity">
    <text evidence="1 2">Belongs to the small heat shock protein (HSP20) family.</text>
</comment>
<dbReference type="PROSITE" id="PS01031">
    <property type="entry name" value="SHSP"/>
    <property type="match status" value="1"/>
</dbReference>
<name>A0AAE4Z6Y6_9BACT</name>
<evidence type="ECO:0000313" key="4">
    <source>
        <dbReference type="EMBL" id="NIR74900.1"/>
    </source>
</evidence>
<dbReference type="InterPro" id="IPR002068">
    <property type="entry name" value="A-crystallin/Hsp20_dom"/>
</dbReference>
<gene>
    <name evidence="4" type="ORF">GWO12_07270</name>
</gene>